<evidence type="ECO:0000313" key="2">
    <source>
        <dbReference type="EMBL" id="GAA0473767.1"/>
    </source>
</evidence>
<dbReference type="RefSeq" id="WP_229956081.1">
    <property type="nucleotide sequence ID" value="NZ_BAAAEM010000002.1"/>
</dbReference>
<dbReference type="Gene3D" id="3.30.720.110">
    <property type="match status" value="1"/>
</dbReference>
<dbReference type="SUPFAM" id="SSF54593">
    <property type="entry name" value="Glyoxalase/Bleomycin resistance protein/Dihydroxybiphenyl dioxygenase"/>
    <property type="match status" value="1"/>
</dbReference>
<name>A0ABN1ADG8_9SPHN</name>
<evidence type="ECO:0000259" key="1">
    <source>
        <dbReference type="PROSITE" id="PS51819"/>
    </source>
</evidence>
<comment type="caution">
    <text evidence="2">The sequence shown here is derived from an EMBL/GenBank/DDBJ whole genome shotgun (WGS) entry which is preliminary data.</text>
</comment>
<dbReference type="InterPro" id="IPR004360">
    <property type="entry name" value="Glyas_Fos-R_dOase_dom"/>
</dbReference>
<feature type="domain" description="VOC" evidence="1">
    <location>
        <begin position="4"/>
        <end position="123"/>
    </location>
</feature>
<dbReference type="Proteomes" id="UP001500713">
    <property type="component" value="Unassembled WGS sequence"/>
</dbReference>
<accession>A0ABN1ADG8</accession>
<dbReference type="Gene3D" id="3.30.720.120">
    <property type="match status" value="1"/>
</dbReference>
<dbReference type="PROSITE" id="PS51819">
    <property type="entry name" value="VOC"/>
    <property type="match status" value="1"/>
</dbReference>
<gene>
    <name evidence="2" type="ORF">GCM10009096_13950</name>
</gene>
<keyword evidence="3" id="KW-1185">Reference proteome</keyword>
<dbReference type="Pfam" id="PF00903">
    <property type="entry name" value="Glyoxalase"/>
    <property type="match status" value="1"/>
</dbReference>
<evidence type="ECO:0000313" key="3">
    <source>
        <dbReference type="Proteomes" id="UP001500713"/>
    </source>
</evidence>
<dbReference type="EMBL" id="BAAAEM010000002">
    <property type="protein sequence ID" value="GAA0473767.1"/>
    <property type="molecule type" value="Genomic_DNA"/>
</dbReference>
<dbReference type="InterPro" id="IPR029068">
    <property type="entry name" value="Glyas_Bleomycin-R_OHBP_Dase"/>
</dbReference>
<protein>
    <submittedName>
        <fullName evidence="2">VOC family protein</fullName>
    </submittedName>
</protein>
<organism evidence="2 3">
    <name type="scientific">Parasphingorhabdus litoris</name>
    <dbReference type="NCBI Taxonomy" id="394733"/>
    <lineage>
        <taxon>Bacteria</taxon>
        <taxon>Pseudomonadati</taxon>
        <taxon>Pseudomonadota</taxon>
        <taxon>Alphaproteobacteria</taxon>
        <taxon>Sphingomonadales</taxon>
        <taxon>Sphingomonadaceae</taxon>
        <taxon>Parasphingorhabdus</taxon>
    </lineage>
</organism>
<proteinExistence type="predicted"/>
<sequence>MKTTSYYPVIQVTDVQESAKFYIDNLRFKAVFDSDWYVHLQSEEDPGVNLAILQFDHETIPEPMRQETRGLILNFEVEDPDAWFDRAQQANMPILKPLQDEEFGQRHFITHDNSGILIDIIKPIEPSDDHLANYTDPSAIAA</sequence>
<reference evidence="2 3" key="1">
    <citation type="journal article" date="2019" name="Int. J. Syst. Evol. Microbiol.">
        <title>The Global Catalogue of Microorganisms (GCM) 10K type strain sequencing project: providing services to taxonomists for standard genome sequencing and annotation.</title>
        <authorList>
            <consortium name="The Broad Institute Genomics Platform"/>
            <consortium name="The Broad Institute Genome Sequencing Center for Infectious Disease"/>
            <person name="Wu L."/>
            <person name="Ma J."/>
        </authorList>
    </citation>
    <scope>NUCLEOTIDE SEQUENCE [LARGE SCALE GENOMIC DNA]</scope>
    <source>
        <strain evidence="2 3">JCM 14162</strain>
    </source>
</reference>
<dbReference type="InterPro" id="IPR037523">
    <property type="entry name" value="VOC_core"/>
</dbReference>